<dbReference type="Pfam" id="PF13472">
    <property type="entry name" value="Lipase_GDSL_2"/>
    <property type="match status" value="1"/>
</dbReference>
<dbReference type="EMBL" id="RAPK01000008">
    <property type="protein sequence ID" value="RKD73500.1"/>
    <property type="molecule type" value="Genomic_DNA"/>
</dbReference>
<dbReference type="SUPFAM" id="SSF52266">
    <property type="entry name" value="SGNH hydrolase"/>
    <property type="match status" value="1"/>
</dbReference>
<dbReference type="OrthoDB" id="2449793at2"/>
<proteinExistence type="predicted"/>
<dbReference type="InterPro" id="IPR051532">
    <property type="entry name" value="Ester_Hydrolysis_Enzymes"/>
</dbReference>
<name>A0A419V4R6_9BACL</name>
<dbReference type="PANTHER" id="PTHR30383">
    <property type="entry name" value="THIOESTERASE 1/PROTEASE 1/LYSOPHOSPHOLIPASE L1"/>
    <property type="match status" value="1"/>
</dbReference>
<evidence type="ECO:0000259" key="1">
    <source>
        <dbReference type="Pfam" id="PF13472"/>
    </source>
</evidence>
<dbReference type="CDD" id="cd00229">
    <property type="entry name" value="SGNH_hydrolase"/>
    <property type="match status" value="1"/>
</dbReference>
<evidence type="ECO:0000313" key="2">
    <source>
        <dbReference type="EMBL" id="RKD73500.1"/>
    </source>
</evidence>
<dbReference type="RefSeq" id="WP_120192990.1">
    <property type="nucleotide sequence ID" value="NZ_RAPK01000008.1"/>
</dbReference>
<keyword evidence="3" id="KW-1185">Reference proteome</keyword>
<evidence type="ECO:0000313" key="3">
    <source>
        <dbReference type="Proteomes" id="UP000285120"/>
    </source>
</evidence>
<accession>A0A419V4R6</accession>
<dbReference type="InterPro" id="IPR036514">
    <property type="entry name" value="SGNH_hydro_sf"/>
</dbReference>
<dbReference type="Proteomes" id="UP000285120">
    <property type="component" value="Unassembled WGS sequence"/>
</dbReference>
<organism evidence="2 3">
    <name type="scientific">Sinobaca qinghaiensis</name>
    <dbReference type="NCBI Taxonomy" id="342944"/>
    <lineage>
        <taxon>Bacteria</taxon>
        <taxon>Bacillati</taxon>
        <taxon>Bacillota</taxon>
        <taxon>Bacilli</taxon>
        <taxon>Bacillales</taxon>
        <taxon>Sporolactobacillaceae</taxon>
        <taxon>Sinobaca</taxon>
    </lineage>
</organism>
<sequence length="260" mass="29451">MLKRRWAAFAALLLLGAGAYLLYHMVYKGDAEEQRQQEDQLAEEETGRGDYMEFFEQQAQENGELRVAVIGSSVARGMGASSTATSWAGLLKSDLESREELSETTITFGNFGMNGYKAKDLLEQGIVDSLIQARPDFIVFETSVINSYRQGEALDTTVESIDTLMKQLEAELPEAEIVVISPNPLETSSANIRGNTYLDYLTETQEHIIENEWNYVDSYTEIEAERQEQGYDIDDILDDGVHPNDKGYSMWYNVLERYLF</sequence>
<comment type="caution">
    <text evidence="2">The sequence shown here is derived from an EMBL/GenBank/DDBJ whole genome shotgun (WGS) entry which is preliminary data.</text>
</comment>
<reference evidence="2 3" key="1">
    <citation type="submission" date="2018-09" db="EMBL/GenBank/DDBJ databases">
        <title>Genomic Encyclopedia of Archaeal and Bacterial Type Strains, Phase II (KMG-II): from individual species to whole genera.</title>
        <authorList>
            <person name="Goeker M."/>
        </authorList>
    </citation>
    <scope>NUCLEOTIDE SEQUENCE [LARGE SCALE GENOMIC DNA]</scope>
    <source>
        <strain evidence="2 3">DSM 17008</strain>
    </source>
</reference>
<dbReference type="AlphaFoldDB" id="A0A419V4R6"/>
<dbReference type="InterPro" id="IPR013830">
    <property type="entry name" value="SGNH_hydro"/>
</dbReference>
<gene>
    <name evidence="2" type="ORF">ATL39_1796</name>
</gene>
<feature type="domain" description="SGNH hydrolase-type esterase" evidence="1">
    <location>
        <begin position="69"/>
        <end position="248"/>
    </location>
</feature>
<dbReference type="Gene3D" id="3.40.50.1110">
    <property type="entry name" value="SGNH hydrolase"/>
    <property type="match status" value="1"/>
</dbReference>
<protein>
    <submittedName>
        <fullName evidence="2">Lysophospholipase L1-like esterase</fullName>
    </submittedName>
</protein>